<evidence type="ECO:0000256" key="1">
    <source>
        <dbReference type="SAM" id="SignalP"/>
    </source>
</evidence>
<dbReference type="AlphaFoldDB" id="A0A7W9T3J2"/>
<gene>
    <name evidence="3" type="ORF">HNQ93_003710</name>
</gene>
<dbReference type="EMBL" id="JACHGG010000006">
    <property type="protein sequence ID" value="MBB6060835.1"/>
    <property type="molecule type" value="Genomic_DNA"/>
</dbReference>
<evidence type="ECO:0000313" key="3">
    <source>
        <dbReference type="EMBL" id="MBB6060835.1"/>
    </source>
</evidence>
<dbReference type="InterPro" id="IPR045175">
    <property type="entry name" value="M28_fam"/>
</dbReference>
<dbReference type="RefSeq" id="WP_183404892.1">
    <property type="nucleotide sequence ID" value="NZ_JACHGG010000006.1"/>
</dbReference>
<dbReference type="GO" id="GO:0006508">
    <property type="term" value="P:proteolysis"/>
    <property type="evidence" value="ECO:0007669"/>
    <property type="project" value="InterPro"/>
</dbReference>
<name>A0A7W9T3J2_9BACT</name>
<keyword evidence="1" id="KW-0732">Signal</keyword>
<dbReference type="SUPFAM" id="SSF52025">
    <property type="entry name" value="PA domain"/>
    <property type="match status" value="1"/>
</dbReference>
<dbReference type="PANTHER" id="PTHR12147:SF26">
    <property type="entry name" value="PEPTIDASE M28 DOMAIN-CONTAINING PROTEIN"/>
    <property type="match status" value="1"/>
</dbReference>
<dbReference type="SUPFAM" id="SSF53187">
    <property type="entry name" value="Zn-dependent exopeptidases"/>
    <property type="match status" value="1"/>
</dbReference>
<sequence>MKHLPLLLAAGILLTAPASAQTAAPVPKPVAKALTKVKPEDIKAHIQYLADDRLLGRKPGTPGYQMAVDYVTGQLKRFGVEPAGEEGGFTQRVRLRRATTKPGATVTYQPTGGSLPLAPAEVHLYPHPEQPSARLAPTGLAFAGYGISAPDQGYDDYQGLDVKGKVVVIVRGAPRRFPSTVASASQDQTLLVQTAARHGAVGVLFASARPVPAAAAAAAARPITTTSVLGADGKVAAARGFISGSGVGMTGTLSAAGLQALLLNSASDTAKVMSSLRQGQPAPVALRGTLAASWESGYQDFESYNVVGKITGSDATLRQEYVVHSAHLDHLGVGTPVKGDSIYNGAHDNASGVASVLEIARLYSNLKQKPKRSVLLVLQTGEELGLLGSAYFAARPTVPKTALVADVNTDMATIIAPLLSVVPLGAGHSTLAQPVAEAARYLSLTVEEDPEPDQNRFIRSDQYSFVAQGIPALHIKYGNRTPDGKNNLSEQVQKWRALTYHKPQDDINGTFDFEAGKKYVQLNFLIGYLVAQNPQRPTWNPGDFFGQRFAQPQ</sequence>
<dbReference type="GO" id="GO:0008235">
    <property type="term" value="F:metalloexopeptidase activity"/>
    <property type="evidence" value="ECO:0007669"/>
    <property type="project" value="InterPro"/>
</dbReference>
<dbReference type="Pfam" id="PF04389">
    <property type="entry name" value="Peptidase_M28"/>
    <property type="match status" value="1"/>
</dbReference>
<organism evidence="3 4">
    <name type="scientific">Hymenobacter luteus</name>
    <dbReference type="NCBI Taxonomy" id="1411122"/>
    <lineage>
        <taxon>Bacteria</taxon>
        <taxon>Pseudomonadati</taxon>
        <taxon>Bacteroidota</taxon>
        <taxon>Cytophagia</taxon>
        <taxon>Cytophagales</taxon>
        <taxon>Hymenobacteraceae</taxon>
        <taxon>Hymenobacter</taxon>
    </lineage>
</organism>
<protein>
    <recommendedName>
        <fullName evidence="2">Peptidase M28 domain-containing protein</fullName>
    </recommendedName>
</protein>
<accession>A0A7W9T3J2</accession>
<dbReference type="Gene3D" id="3.50.30.30">
    <property type="match status" value="1"/>
</dbReference>
<dbReference type="InterPro" id="IPR046450">
    <property type="entry name" value="PA_dom_sf"/>
</dbReference>
<evidence type="ECO:0000313" key="4">
    <source>
        <dbReference type="Proteomes" id="UP000532746"/>
    </source>
</evidence>
<dbReference type="Gene3D" id="3.40.630.10">
    <property type="entry name" value="Zn peptidases"/>
    <property type="match status" value="2"/>
</dbReference>
<feature type="signal peptide" evidence="1">
    <location>
        <begin position="1"/>
        <end position="20"/>
    </location>
</feature>
<reference evidence="3 4" key="1">
    <citation type="submission" date="2020-08" db="EMBL/GenBank/DDBJ databases">
        <title>Genomic Encyclopedia of Type Strains, Phase IV (KMG-IV): sequencing the most valuable type-strain genomes for metagenomic binning, comparative biology and taxonomic classification.</title>
        <authorList>
            <person name="Goeker M."/>
        </authorList>
    </citation>
    <scope>NUCLEOTIDE SEQUENCE [LARGE SCALE GENOMIC DNA]</scope>
    <source>
        <strain evidence="3 4">DSM 26718</strain>
    </source>
</reference>
<dbReference type="Proteomes" id="UP000532746">
    <property type="component" value="Unassembled WGS sequence"/>
</dbReference>
<dbReference type="InterPro" id="IPR007484">
    <property type="entry name" value="Peptidase_M28"/>
</dbReference>
<feature type="chain" id="PRO_5031512963" description="Peptidase M28 domain-containing protein" evidence="1">
    <location>
        <begin position="21"/>
        <end position="553"/>
    </location>
</feature>
<dbReference type="PANTHER" id="PTHR12147">
    <property type="entry name" value="METALLOPEPTIDASE M28 FAMILY MEMBER"/>
    <property type="match status" value="1"/>
</dbReference>
<proteinExistence type="predicted"/>
<evidence type="ECO:0000259" key="2">
    <source>
        <dbReference type="Pfam" id="PF04389"/>
    </source>
</evidence>
<feature type="domain" description="Peptidase M28" evidence="2">
    <location>
        <begin position="305"/>
        <end position="508"/>
    </location>
</feature>
<keyword evidence="4" id="KW-1185">Reference proteome</keyword>
<comment type="caution">
    <text evidence="3">The sequence shown here is derived from an EMBL/GenBank/DDBJ whole genome shotgun (WGS) entry which is preliminary data.</text>
</comment>